<dbReference type="RefSeq" id="WP_014682554.1">
    <property type="nucleotide sequence ID" value="NC_017770.1"/>
</dbReference>
<dbReference type="HOGENOM" id="CLU_079899_2_0_10"/>
<dbReference type="EMBL" id="CP003349">
    <property type="protein sequence ID" value="AFD09332.1"/>
    <property type="molecule type" value="Genomic_DNA"/>
</dbReference>
<evidence type="ECO:0008006" key="3">
    <source>
        <dbReference type="Google" id="ProtNLM"/>
    </source>
</evidence>
<evidence type="ECO:0000313" key="1">
    <source>
        <dbReference type="EMBL" id="AFD09332.1"/>
    </source>
</evidence>
<dbReference type="KEGG" id="scn:Solca_4342"/>
<dbReference type="OrthoDB" id="849114at2"/>
<sequence>MIKPYTNKFLLILGLTGLLITSCRAKKEIVETGPLNKKELTESEKARLRFESQVDSAELPFDYFSGKAKATITTNNLDNNATINLRIKKDEIIWASVSAFGIEAARAYITPDSVKVLVRLGKNNYINKGFDYIQDMTNKKVDFKTLQSILVGNKLRNFSDQTDDFKVEDLFYILTGGKEGLSYKFNYNNQFKTDNFEIENNTPDQHLNVGYGNYASYNSHLVPLEISISSQTGDKKLAVYLKYIKVSVNEPLEFPFSVPKRFN</sequence>
<evidence type="ECO:0000313" key="2">
    <source>
        <dbReference type="Proteomes" id="UP000007590"/>
    </source>
</evidence>
<gene>
    <name evidence="1" type="ordered locus">Solca_4342</name>
</gene>
<dbReference type="Pfam" id="PF14125">
    <property type="entry name" value="DUF4292"/>
    <property type="match status" value="1"/>
</dbReference>
<proteinExistence type="predicted"/>
<protein>
    <recommendedName>
        <fullName evidence="3">DUF4292 domain-containing protein</fullName>
    </recommendedName>
</protein>
<dbReference type="eggNOG" id="COG2834">
    <property type="taxonomic scope" value="Bacteria"/>
</dbReference>
<dbReference type="Proteomes" id="UP000007590">
    <property type="component" value="Chromosome"/>
</dbReference>
<organism evidence="1 2">
    <name type="scientific">Solitalea canadensis (strain ATCC 29591 / DSM 3403 / JCM 21819 / LMG 8368 / NBRC 15130 / NCIMB 12057 / USAM 9D)</name>
    <name type="common">Flexibacter canadensis</name>
    <dbReference type="NCBI Taxonomy" id="929556"/>
    <lineage>
        <taxon>Bacteria</taxon>
        <taxon>Pseudomonadati</taxon>
        <taxon>Bacteroidota</taxon>
        <taxon>Sphingobacteriia</taxon>
        <taxon>Sphingobacteriales</taxon>
        <taxon>Sphingobacteriaceae</taxon>
        <taxon>Solitalea</taxon>
    </lineage>
</organism>
<dbReference type="STRING" id="929556.Solca_4342"/>
<dbReference type="AlphaFoldDB" id="H8KMS9"/>
<name>H8KMS9_SOLCM</name>
<reference evidence="1" key="1">
    <citation type="submission" date="2012-02" db="EMBL/GenBank/DDBJ databases">
        <title>The complete genome of Solitalea canadensis DSM 3403.</title>
        <authorList>
            <consortium name="US DOE Joint Genome Institute (JGI-PGF)"/>
            <person name="Lucas S."/>
            <person name="Copeland A."/>
            <person name="Lapidus A."/>
            <person name="Glavina del Rio T."/>
            <person name="Dalin E."/>
            <person name="Tice H."/>
            <person name="Bruce D."/>
            <person name="Goodwin L."/>
            <person name="Pitluck S."/>
            <person name="Peters L."/>
            <person name="Ovchinnikova G."/>
            <person name="Lu M."/>
            <person name="Kyrpides N."/>
            <person name="Mavromatis K."/>
            <person name="Ivanova N."/>
            <person name="Brettin T."/>
            <person name="Detter J.C."/>
            <person name="Han C."/>
            <person name="Larimer F."/>
            <person name="Land M."/>
            <person name="Hauser L."/>
            <person name="Markowitz V."/>
            <person name="Cheng J.-F."/>
            <person name="Hugenholtz P."/>
            <person name="Woyke T."/>
            <person name="Wu D."/>
            <person name="Spring S."/>
            <person name="Schroeder M."/>
            <person name="Kopitz M."/>
            <person name="Brambilla E."/>
            <person name="Klenk H.-P."/>
            <person name="Eisen J.A."/>
        </authorList>
    </citation>
    <scope>NUCLEOTIDE SEQUENCE</scope>
    <source>
        <strain evidence="1">DSM 3403</strain>
    </source>
</reference>
<dbReference type="InterPro" id="IPR025634">
    <property type="entry name" value="DUF4292"/>
</dbReference>
<dbReference type="PROSITE" id="PS51257">
    <property type="entry name" value="PROKAR_LIPOPROTEIN"/>
    <property type="match status" value="1"/>
</dbReference>
<keyword evidence="2" id="KW-1185">Reference proteome</keyword>
<accession>H8KMS9</accession>